<comment type="caution">
    <text evidence="2">The sequence shown here is derived from an EMBL/GenBank/DDBJ whole genome shotgun (WGS) entry which is preliminary data.</text>
</comment>
<proteinExistence type="predicted"/>
<organism evidence="2 3">
    <name type="scientific">Lasallia pustulata</name>
    <dbReference type="NCBI Taxonomy" id="136370"/>
    <lineage>
        <taxon>Eukaryota</taxon>
        <taxon>Fungi</taxon>
        <taxon>Dikarya</taxon>
        <taxon>Ascomycota</taxon>
        <taxon>Pezizomycotina</taxon>
        <taxon>Lecanoromycetes</taxon>
        <taxon>OSLEUM clade</taxon>
        <taxon>Umbilicariomycetidae</taxon>
        <taxon>Umbilicariales</taxon>
        <taxon>Umbilicariaceae</taxon>
        <taxon>Lasallia</taxon>
    </lineage>
</organism>
<evidence type="ECO:0000313" key="3">
    <source>
        <dbReference type="Proteomes" id="UP000324767"/>
    </source>
</evidence>
<dbReference type="AlphaFoldDB" id="A0A5M8Q3K0"/>
<accession>A0A5M8Q3K0</accession>
<reference evidence="2 3" key="1">
    <citation type="submission" date="2019-09" db="EMBL/GenBank/DDBJ databases">
        <title>The hologenome of the rock-dwelling lichen Lasallia pustulata.</title>
        <authorList>
            <person name="Greshake Tzovaras B."/>
            <person name="Segers F."/>
            <person name="Bicker A."/>
            <person name="Dal Grande F."/>
            <person name="Otte J."/>
            <person name="Hankeln T."/>
            <person name="Schmitt I."/>
            <person name="Ebersberger I."/>
        </authorList>
    </citation>
    <scope>NUCLEOTIDE SEQUENCE [LARGE SCALE GENOMIC DNA]</scope>
    <source>
        <strain evidence="2">A1-1</strain>
    </source>
</reference>
<gene>
    <name evidence="2" type="ORF">FRX48_00503</name>
</gene>
<feature type="compositionally biased region" description="Polar residues" evidence="1">
    <location>
        <begin position="73"/>
        <end position="84"/>
    </location>
</feature>
<evidence type="ECO:0000256" key="1">
    <source>
        <dbReference type="SAM" id="MobiDB-lite"/>
    </source>
</evidence>
<dbReference type="EMBL" id="VXIT01000001">
    <property type="protein sequence ID" value="KAA6415785.1"/>
    <property type="molecule type" value="Genomic_DNA"/>
</dbReference>
<feature type="region of interest" description="Disordered" evidence="1">
    <location>
        <begin position="65"/>
        <end position="138"/>
    </location>
</feature>
<dbReference type="Proteomes" id="UP000324767">
    <property type="component" value="Unassembled WGS sequence"/>
</dbReference>
<protein>
    <submittedName>
        <fullName evidence="2">Uncharacterized protein</fullName>
    </submittedName>
</protein>
<sequence>MMKRTLDNTLLATARKMPRLQGLETTLKQLNLSDLSSAFNYLTDDKTRWQNETDRSPSIQPLRAQAIPPLHPPTQTSTQATLHPTTAPEPRPFPTPDSQQITRPFSSQTIAPTPLALHNPQHHPLPSPPTPALTSPATIPKNPPSIWLTHIPCSVFFSPSTPRATWPWPDWVSDAFETGDALWYTLGSDAKGHVNVRARRQDLVEFFDKVGAGEGMVDERGGGKEGVEVLASGKMGARAKARVKRGDGRCGLGKTVAEELEAMRMDAEMMRVGMEGKGDESGEGRMGDWEVLEGDVVEEEWVDVWDEWKIGGWAKVRREVRSGGEDEDVGTWREKCDVVQVVS</sequence>
<evidence type="ECO:0000313" key="2">
    <source>
        <dbReference type="EMBL" id="KAA6415785.1"/>
    </source>
</evidence>
<feature type="compositionally biased region" description="Polar residues" evidence="1">
    <location>
        <begin position="96"/>
        <end position="111"/>
    </location>
</feature>
<name>A0A5M8Q3K0_9LECA</name>